<gene>
    <name evidence="1" type="ORF">MNBD_GAMMA05-1758</name>
</gene>
<reference evidence="1" key="1">
    <citation type="submission" date="2018-06" db="EMBL/GenBank/DDBJ databases">
        <authorList>
            <person name="Zhirakovskaya E."/>
        </authorList>
    </citation>
    <scope>NUCLEOTIDE SEQUENCE</scope>
</reference>
<dbReference type="Pfam" id="PF00106">
    <property type="entry name" value="adh_short"/>
    <property type="match status" value="1"/>
</dbReference>
<dbReference type="PANTHER" id="PTHR43431">
    <property type="entry name" value="OXIDOREDUCTASE, SHORT CHAIN DEHYDROGENASE/REDUCTASE FAMILY (AFU_ORTHOLOGUE AFUA_5G14000)"/>
    <property type="match status" value="1"/>
</dbReference>
<dbReference type="SUPFAM" id="SSF51735">
    <property type="entry name" value="NAD(P)-binding Rossmann-fold domains"/>
    <property type="match status" value="1"/>
</dbReference>
<dbReference type="PANTHER" id="PTHR43431:SF7">
    <property type="entry name" value="OXIDOREDUCTASE, SHORT CHAIN DEHYDROGENASE_REDUCTASE FAMILY (AFU_ORTHOLOGUE AFUA_5G14000)"/>
    <property type="match status" value="1"/>
</dbReference>
<dbReference type="EMBL" id="UOFE01000018">
    <property type="protein sequence ID" value="VAW51505.1"/>
    <property type="molecule type" value="Genomic_DNA"/>
</dbReference>
<dbReference type="AlphaFoldDB" id="A0A3B0W6H7"/>
<protein>
    <submittedName>
        <fullName evidence="1">Short-chain dehydrogenase, associated with 2-hydroxychromene-2-carboxylate isomerase family protein</fullName>
    </submittedName>
</protein>
<proteinExistence type="predicted"/>
<dbReference type="Gene3D" id="3.40.50.720">
    <property type="entry name" value="NAD(P)-binding Rossmann-like Domain"/>
    <property type="match status" value="1"/>
</dbReference>
<dbReference type="InterPro" id="IPR036291">
    <property type="entry name" value="NAD(P)-bd_dom_sf"/>
</dbReference>
<name>A0A3B0W6H7_9ZZZZ</name>
<accession>A0A3B0W6H7</accession>
<dbReference type="InterPro" id="IPR002347">
    <property type="entry name" value="SDR_fam"/>
</dbReference>
<organism evidence="1">
    <name type="scientific">hydrothermal vent metagenome</name>
    <dbReference type="NCBI Taxonomy" id="652676"/>
    <lineage>
        <taxon>unclassified sequences</taxon>
        <taxon>metagenomes</taxon>
        <taxon>ecological metagenomes</taxon>
    </lineage>
</organism>
<evidence type="ECO:0000313" key="1">
    <source>
        <dbReference type="EMBL" id="VAW51505.1"/>
    </source>
</evidence>
<sequence>MVDQKKVAVVAGVGAGLGNKVCVQLVEAGYHVVGLSRSNAGSEMLPARLGEDNYLHISCDMTDVAQVDSAISKVEQQFGMVNVYVHNAAYLHIESFAKTQPAEFESLWRIMCLGAVHGSQRVLSSMMSKKSGTLLFIGATASVKAGADFSAFSSAKFALRGLSQSLARELGPSGIHVAHLVIDGVMWGKRAKESFAMSEDQCIKPASVAKTCMQLIEQDQSAWTYEMDIRPSVESF</sequence>
<dbReference type="PRINTS" id="PR00081">
    <property type="entry name" value="GDHRDH"/>
</dbReference>